<organism evidence="1 2">
    <name type="scientific">Gadus morhua</name>
    <name type="common">Atlantic cod</name>
    <dbReference type="NCBI Taxonomy" id="8049"/>
    <lineage>
        <taxon>Eukaryota</taxon>
        <taxon>Metazoa</taxon>
        <taxon>Chordata</taxon>
        <taxon>Craniata</taxon>
        <taxon>Vertebrata</taxon>
        <taxon>Euteleostomi</taxon>
        <taxon>Actinopterygii</taxon>
        <taxon>Neopterygii</taxon>
        <taxon>Teleostei</taxon>
        <taxon>Neoteleostei</taxon>
        <taxon>Acanthomorphata</taxon>
        <taxon>Zeiogadaria</taxon>
        <taxon>Gadariae</taxon>
        <taxon>Gadiformes</taxon>
        <taxon>Gadoidei</taxon>
        <taxon>Gadidae</taxon>
        <taxon>Gadus</taxon>
    </lineage>
</organism>
<reference evidence="1" key="2">
    <citation type="submission" date="2025-09" db="UniProtKB">
        <authorList>
            <consortium name="Ensembl"/>
        </authorList>
    </citation>
    <scope>IDENTIFICATION</scope>
</reference>
<name>A0A8C4ZYG4_GADMO</name>
<dbReference type="Proteomes" id="UP000694546">
    <property type="component" value="Chromosome 5"/>
</dbReference>
<dbReference type="AlphaFoldDB" id="A0A8C4ZYG4"/>
<keyword evidence="2" id="KW-1185">Reference proteome</keyword>
<evidence type="ECO:0000313" key="1">
    <source>
        <dbReference type="Ensembl" id="ENSGMOP00000024099.1"/>
    </source>
</evidence>
<dbReference type="Ensembl" id="ENSGMOT00000060330.1">
    <property type="protein sequence ID" value="ENSGMOP00000024099.1"/>
    <property type="gene ID" value="ENSGMOG00000036688.1"/>
</dbReference>
<evidence type="ECO:0000313" key="2">
    <source>
        <dbReference type="Proteomes" id="UP000694546"/>
    </source>
</evidence>
<proteinExistence type="predicted"/>
<sequence length="111" mass="12418">VCVISAFQREGPVEGTVVRIHTTLSPYTRLNHLVLHQHPELTPAQRRYLAAAAGPRSAERVYGLVNRHYLNVLRRSIRPGGSPAHRLLRSQVHGAVHRAPQRRVVAVRTVS</sequence>
<reference evidence="1" key="1">
    <citation type="submission" date="2025-08" db="UniProtKB">
        <authorList>
            <consortium name="Ensembl"/>
        </authorList>
    </citation>
    <scope>IDENTIFICATION</scope>
</reference>
<protein>
    <submittedName>
        <fullName evidence="1">Uncharacterized protein</fullName>
    </submittedName>
</protein>
<accession>A0A8C4ZYG4</accession>